<dbReference type="GeneID" id="6077896"/>
<dbReference type="Proteomes" id="UP000001194">
    <property type="component" value="Unassembled WGS sequence"/>
</dbReference>
<reference evidence="1 2" key="1">
    <citation type="journal article" date="2008" name="Nature">
        <title>The genome of Laccaria bicolor provides insights into mycorrhizal symbiosis.</title>
        <authorList>
            <person name="Martin F."/>
            <person name="Aerts A."/>
            <person name="Ahren D."/>
            <person name="Brun A."/>
            <person name="Danchin E.G.J."/>
            <person name="Duchaussoy F."/>
            <person name="Gibon J."/>
            <person name="Kohler A."/>
            <person name="Lindquist E."/>
            <person name="Pereda V."/>
            <person name="Salamov A."/>
            <person name="Shapiro H.J."/>
            <person name="Wuyts J."/>
            <person name="Blaudez D."/>
            <person name="Buee M."/>
            <person name="Brokstein P."/>
            <person name="Canbaeck B."/>
            <person name="Cohen D."/>
            <person name="Courty P.E."/>
            <person name="Coutinho P.M."/>
            <person name="Delaruelle C."/>
            <person name="Detter J.C."/>
            <person name="Deveau A."/>
            <person name="DiFazio S."/>
            <person name="Duplessis S."/>
            <person name="Fraissinet-Tachet L."/>
            <person name="Lucic E."/>
            <person name="Frey-Klett P."/>
            <person name="Fourrey C."/>
            <person name="Feussner I."/>
            <person name="Gay G."/>
            <person name="Grimwood J."/>
            <person name="Hoegger P.J."/>
            <person name="Jain P."/>
            <person name="Kilaru S."/>
            <person name="Labbe J."/>
            <person name="Lin Y.C."/>
            <person name="Legue V."/>
            <person name="Le Tacon F."/>
            <person name="Marmeisse R."/>
            <person name="Melayah D."/>
            <person name="Montanini B."/>
            <person name="Muratet M."/>
            <person name="Nehls U."/>
            <person name="Niculita-Hirzel H."/>
            <person name="Oudot-Le Secq M.P."/>
            <person name="Peter M."/>
            <person name="Quesneville H."/>
            <person name="Rajashekar B."/>
            <person name="Reich M."/>
            <person name="Rouhier N."/>
            <person name="Schmutz J."/>
            <person name="Yin T."/>
            <person name="Chalot M."/>
            <person name="Henrissat B."/>
            <person name="Kuees U."/>
            <person name="Lucas S."/>
            <person name="Van de Peer Y."/>
            <person name="Podila G.K."/>
            <person name="Polle A."/>
            <person name="Pukkila P.J."/>
            <person name="Richardson P.M."/>
            <person name="Rouze P."/>
            <person name="Sanders I.R."/>
            <person name="Stajich J.E."/>
            <person name="Tunlid A."/>
            <person name="Tuskan G."/>
            <person name="Grigoriev I.V."/>
        </authorList>
    </citation>
    <scope>NUCLEOTIDE SEQUENCE [LARGE SCALE GENOMIC DNA]</scope>
    <source>
        <strain evidence="2">S238N-H82 / ATCC MYA-4686</strain>
    </source>
</reference>
<dbReference type="InParanoid" id="B0DEA1"/>
<sequence>MRAYRVVWKMLSFLYDDKSSKIESNRPRNGSRSPVHFRLEHILEIVYYFDQVSTER</sequence>
<protein>
    <submittedName>
        <fullName evidence="1">Predicted protein</fullName>
    </submittedName>
</protein>
<proteinExistence type="predicted"/>
<keyword evidence="2" id="KW-1185">Reference proteome</keyword>
<dbReference type="HOGENOM" id="CLU_3014572_0_0_1"/>
<organism evidence="2">
    <name type="scientific">Laccaria bicolor (strain S238N-H82 / ATCC MYA-4686)</name>
    <name type="common">Bicoloured deceiver</name>
    <name type="synonym">Laccaria laccata var. bicolor</name>
    <dbReference type="NCBI Taxonomy" id="486041"/>
    <lineage>
        <taxon>Eukaryota</taxon>
        <taxon>Fungi</taxon>
        <taxon>Dikarya</taxon>
        <taxon>Basidiomycota</taxon>
        <taxon>Agaricomycotina</taxon>
        <taxon>Agaricomycetes</taxon>
        <taxon>Agaricomycetidae</taxon>
        <taxon>Agaricales</taxon>
        <taxon>Agaricineae</taxon>
        <taxon>Hydnangiaceae</taxon>
        <taxon>Laccaria</taxon>
    </lineage>
</organism>
<dbReference type="RefSeq" id="XP_001882374.1">
    <property type="nucleotide sequence ID" value="XM_001882339.1"/>
</dbReference>
<dbReference type="EMBL" id="DS547106">
    <property type="protein sequence ID" value="EDR07001.1"/>
    <property type="molecule type" value="Genomic_DNA"/>
</dbReference>
<accession>B0DEA1</accession>
<gene>
    <name evidence="1" type="ORF">LACBIDRAFT_299211</name>
</gene>
<dbReference type="AlphaFoldDB" id="B0DEA1"/>
<evidence type="ECO:0000313" key="2">
    <source>
        <dbReference type="Proteomes" id="UP000001194"/>
    </source>
</evidence>
<evidence type="ECO:0000313" key="1">
    <source>
        <dbReference type="EMBL" id="EDR07001.1"/>
    </source>
</evidence>
<name>B0DEA1_LACBS</name>
<dbReference type="KEGG" id="lbc:LACBIDRAFT_299211"/>